<dbReference type="InterPro" id="IPR032675">
    <property type="entry name" value="LRR_dom_sf"/>
</dbReference>
<protein>
    <recommendedName>
        <fullName evidence="2">F-box domain-containing protein</fullName>
    </recommendedName>
</protein>
<dbReference type="Gene3D" id="3.80.10.10">
    <property type="entry name" value="Ribonuclease Inhibitor"/>
    <property type="match status" value="1"/>
</dbReference>
<dbReference type="SUPFAM" id="SSF52047">
    <property type="entry name" value="RNI-like"/>
    <property type="match status" value="1"/>
</dbReference>
<dbReference type="EMBL" id="JAFIQS010000012">
    <property type="protein sequence ID" value="KAG5164264.1"/>
    <property type="molecule type" value="Genomic_DNA"/>
</dbReference>
<comment type="caution">
    <text evidence="1">The sequence shown here is derived from an EMBL/GenBank/DDBJ whole genome shotgun (WGS) entry which is preliminary data.</text>
</comment>
<reference evidence="1" key="1">
    <citation type="submission" date="2021-02" db="EMBL/GenBank/DDBJ databases">
        <title>Psilocybe cubensis genome.</title>
        <authorList>
            <person name="Mckernan K.J."/>
            <person name="Crawford S."/>
            <person name="Trippe A."/>
            <person name="Kane L.T."/>
            <person name="Mclaughlin S."/>
        </authorList>
    </citation>
    <scope>NUCLEOTIDE SEQUENCE [LARGE SCALE GENOMIC DNA]</scope>
    <source>
        <strain evidence="1">MGC-MH-2018</strain>
    </source>
</reference>
<sequence length="480" mass="53973">MATIHDIPAEILATVFEIGIYRTGIRFIYPATLVCRDWYSIISNTPRLWGILSIGRNVSPKSLLKMVAKAKESPLSITVSSNTLFDNSYMQGLLKDLTALSRNWVALEAGLDFMSFFRWKDLYRNLEELTLLSARKFHGIEAFFDGVDPSSVNRDIKLHSFTATSLPHTWIRGFLGPQIRRLSITDAYEIHEEGQEKQYTTIWNHSISIWQTMDFLKHVPYATSVELNDLNHIDPIGYSPPVVRMQNLQRLELKGVQFSTSILSSISAPSLQTLCVDSGTDAWNLFTPTSVVPMASFFSQWSQPGFIPTHLHTLDLVNCLNVADIPFLIRWLGKLPNLVRLLLLDVDNILQQAAFHEQNLSDSSQNEQFDFLHALAHPAFEKDGKGTWLCPSLMVLRIYPGANIGGLRSIAQARGGVVPYSYDISMVPPPARLRQIETQLCFNADRENINELVSLADHVYCRCLSCGTLPDGLSWSPGTT</sequence>
<gene>
    <name evidence="1" type="ORF">JR316_010770</name>
</gene>
<name>A0A8H7XRL5_PSICU</name>
<dbReference type="AlphaFoldDB" id="A0A8H7XRL5"/>
<evidence type="ECO:0000313" key="1">
    <source>
        <dbReference type="EMBL" id="KAG5164264.1"/>
    </source>
</evidence>
<organism evidence="1">
    <name type="scientific">Psilocybe cubensis</name>
    <name type="common">Psychedelic mushroom</name>
    <name type="synonym">Stropharia cubensis</name>
    <dbReference type="NCBI Taxonomy" id="181762"/>
    <lineage>
        <taxon>Eukaryota</taxon>
        <taxon>Fungi</taxon>
        <taxon>Dikarya</taxon>
        <taxon>Basidiomycota</taxon>
        <taxon>Agaricomycotina</taxon>
        <taxon>Agaricomycetes</taxon>
        <taxon>Agaricomycetidae</taxon>
        <taxon>Agaricales</taxon>
        <taxon>Agaricineae</taxon>
        <taxon>Strophariaceae</taxon>
        <taxon>Psilocybe</taxon>
    </lineage>
</organism>
<accession>A0A8H7XRL5</accession>
<evidence type="ECO:0008006" key="2">
    <source>
        <dbReference type="Google" id="ProtNLM"/>
    </source>
</evidence>
<proteinExistence type="predicted"/>